<dbReference type="EMBL" id="FODH01000007">
    <property type="protein sequence ID" value="SEO39776.1"/>
    <property type="molecule type" value="Genomic_DNA"/>
</dbReference>
<accession>A0A1H8PD72</accession>
<evidence type="ECO:0000313" key="3">
    <source>
        <dbReference type="EMBL" id="SEO39776.1"/>
    </source>
</evidence>
<dbReference type="InterPro" id="IPR010095">
    <property type="entry name" value="Cas12f1-like_TNB"/>
</dbReference>
<organism evidence="3 4">
    <name type="scientific">Paenibacillus sophorae</name>
    <dbReference type="NCBI Taxonomy" id="1333845"/>
    <lineage>
        <taxon>Bacteria</taxon>
        <taxon>Bacillati</taxon>
        <taxon>Bacillota</taxon>
        <taxon>Bacilli</taxon>
        <taxon>Bacillales</taxon>
        <taxon>Paenibacillaceae</taxon>
        <taxon>Paenibacillus</taxon>
    </lineage>
</organism>
<evidence type="ECO:0000259" key="2">
    <source>
        <dbReference type="Pfam" id="PF07282"/>
    </source>
</evidence>
<keyword evidence="1" id="KW-0238">DNA-binding</keyword>
<dbReference type="STRING" id="1333845.SAMN04487895_107150"/>
<gene>
    <name evidence="3" type="ORF">SAMN04487895_107150</name>
</gene>
<dbReference type="Proteomes" id="UP000198809">
    <property type="component" value="Unassembled WGS sequence"/>
</dbReference>
<evidence type="ECO:0000256" key="1">
    <source>
        <dbReference type="ARBA" id="ARBA00023125"/>
    </source>
</evidence>
<dbReference type="AlphaFoldDB" id="A0A1H8PD72"/>
<dbReference type="Pfam" id="PF07282">
    <property type="entry name" value="Cas12f1-like_TNB"/>
    <property type="match status" value="1"/>
</dbReference>
<dbReference type="GO" id="GO:0003677">
    <property type="term" value="F:DNA binding"/>
    <property type="evidence" value="ECO:0007669"/>
    <property type="project" value="UniProtKB-KW"/>
</dbReference>
<sequence>MIAIEDLPVCSMLKTRKLSKAISVASWSLFHKMLEYKCAWYGRVLVPVGRTFASSQLCSCCGYRNQEVKNLNVREWTCPVCGTGHDRDLNASLNILAEGKRLLQV</sequence>
<evidence type="ECO:0000313" key="4">
    <source>
        <dbReference type="Proteomes" id="UP000198809"/>
    </source>
</evidence>
<feature type="domain" description="Cas12f1-like TNB" evidence="2">
    <location>
        <begin position="27"/>
        <end position="95"/>
    </location>
</feature>
<name>A0A1H8PD72_9BACL</name>
<proteinExistence type="predicted"/>
<protein>
    <submittedName>
        <fullName evidence="3">Transposase, IS605 OrfB family, central region</fullName>
    </submittedName>
</protein>
<dbReference type="NCBIfam" id="NF040570">
    <property type="entry name" value="guided_TnpB"/>
    <property type="match status" value="1"/>
</dbReference>
<dbReference type="SUPFAM" id="SSF57802">
    <property type="entry name" value="Rubredoxin-like"/>
    <property type="match status" value="1"/>
</dbReference>
<reference evidence="3 4" key="1">
    <citation type="submission" date="2016-10" db="EMBL/GenBank/DDBJ databases">
        <authorList>
            <person name="de Groot N.N."/>
        </authorList>
    </citation>
    <scope>NUCLEOTIDE SEQUENCE [LARGE SCALE GENOMIC DNA]</scope>
    <source>
        <strain evidence="3 4">CGMCC 1.10238</strain>
    </source>
</reference>